<dbReference type="EMBL" id="JANQBD010000007">
    <property type="protein sequence ID" value="MCR8631785.1"/>
    <property type="molecule type" value="Genomic_DNA"/>
</dbReference>
<dbReference type="Pfam" id="PF01381">
    <property type="entry name" value="HTH_3"/>
    <property type="match status" value="1"/>
</dbReference>
<name>A0ABT1YII8_9BACL</name>
<gene>
    <name evidence="6" type="ORF">NV381_11265</name>
</gene>
<keyword evidence="3" id="KW-1133">Transmembrane helix</keyword>
<dbReference type="SMART" id="SM00530">
    <property type="entry name" value="HTH_XRE"/>
    <property type="match status" value="1"/>
</dbReference>
<feature type="domain" description="HTH cro/C1-type" evidence="5">
    <location>
        <begin position="15"/>
        <end position="69"/>
    </location>
</feature>
<dbReference type="Gene3D" id="1.10.260.40">
    <property type="entry name" value="lambda repressor-like DNA-binding domains"/>
    <property type="match status" value="1"/>
</dbReference>
<organism evidence="6 7">
    <name type="scientific">Paenibacillus radicis</name>
    <name type="common">ex Xue et al. 2023</name>
    <dbReference type="NCBI Taxonomy" id="2972489"/>
    <lineage>
        <taxon>Bacteria</taxon>
        <taxon>Bacillati</taxon>
        <taxon>Bacillota</taxon>
        <taxon>Bacilli</taxon>
        <taxon>Bacillales</taxon>
        <taxon>Paenibacillaceae</taxon>
        <taxon>Paenibacillus</taxon>
    </lineage>
</organism>
<evidence type="ECO:0000259" key="5">
    <source>
        <dbReference type="PROSITE" id="PS50943"/>
    </source>
</evidence>
<comment type="subcellular location">
    <subcellularLocation>
        <location evidence="1">Endomembrane system</location>
        <topology evidence="1">Multi-pass membrane protein</topology>
    </subcellularLocation>
</comment>
<dbReference type="CDD" id="cd00093">
    <property type="entry name" value="HTH_XRE"/>
    <property type="match status" value="1"/>
</dbReference>
<keyword evidence="2" id="KW-0812">Transmembrane</keyword>
<evidence type="ECO:0000256" key="2">
    <source>
        <dbReference type="ARBA" id="ARBA00022692"/>
    </source>
</evidence>
<dbReference type="RefSeq" id="WP_258213383.1">
    <property type="nucleotide sequence ID" value="NZ_JANQBD010000007.1"/>
</dbReference>
<reference evidence="6 7" key="1">
    <citation type="submission" date="2022-08" db="EMBL/GenBank/DDBJ databases">
        <title>Paenibacillus endoradicis sp. nov., Paenibacillus radicibacter sp. nov and Paenibacillus pararadicis sp. nov., three cold-adapted plant growth-promoting bacteria isolated from root of Larix gmelinii in Great Khingan.</title>
        <authorList>
            <person name="Xue H."/>
        </authorList>
    </citation>
    <scope>NUCLEOTIDE SEQUENCE [LARGE SCALE GENOMIC DNA]</scope>
    <source>
        <strain evidence="6 7">N5-1-1-5</strain>
    </source>
</reference>
<keyword evidence="7" id="KW-1185">Reference proteome</keyword>
<comment type="caution">
    <text evidence="6">The sequence shown here is derived from an EMBL/GenBank/DDBJ whole genome shotgun (WGS) entry which is preliminary data.</text>
</comment>
<dbReference type="Pfam" id="PF06803">
    <property type="entry name" value="DUF1232"/>
    <property type="match status" value="1"/>
</dbReference>
<dbReference type="Proteomes" id="UP001300012">
    <property type="component" value="Unassembled WGS sequence"/>
</dbReference>
<dbReference type="SUPFAM" id="SSF47413">
    <property type="entry name" value="lambda repressor-like DNA-binding domains"/>
    <property type="match status" value="1"/>
</dbReference>
<sequence length="226" mass="25762">MIYENQKQRDLGATLKSLLKERSLSMRKLSSLTGIDTATISRIISGKQNAKLDHLQLFAVHLGISTEQLFQIAGFDIGTRQVDQHSDFHASVDSINEVLLSYNLFDAQFTTELVRKELIKYEQYALTEEGRRTILEDFRTKVESVNSTGPFIDRLKQMYVLFCESELTSERQAIIGSALLYFILSTDIIPDYVFPIGYLDDAIAVQIVLNRLELMDDKEQSPENNV</sequence>
<evidence type="ECO:0000313" key="7">
    <source>
        <dbReference type="Proteomes" id="UP001300012"/>
    </source>
</evidence>
<dbReference type="InterPro" id="IPR001387">
    <property type="entry name" value="Cro/C1-type_HTH"/>
</dbReference>
<dbReference type="InterPro" id="IPR010982">
    <property type="entry name" value="Lambda_DNA-bd_dom_sf"/>
</dbReference>
<keyword evidence="4" id="KW-0472">Membrane</keyword>
<evidence type="ECO:0000256" key="4">
    <source>
        <dbReference type="ARBA" id="ARBA00023136"/>
    </source>
</evidence>
<proteinExistence type="predicted"/>
<accession>A0ABT1YII8</accession>
<dbReference type="InterPro" id="IPR010652">
    <property type="entry name" value="DUF1232"/>
</dbReference>
<evidence type="ECO:0000313" key="6">
    <source>
        <dbReference type="EMBL" id="MCR8631785.1"/>
    </source>
</evidence>
<evidence type="ECO:0000256" key="1">
    <source>
        <dbReference type="ARBA" id="ARBA00004127"/>
    </source>
</evidence>
<dbReference type="PROSITE" id="PS50943">
    <property type="entry name" value="HTH_CROC1"/>
    <property type="match status" value="1"/>
</dbReference>
<evidence type="ECO:0000256" key="3">
    <source>
        <dbReference type="ARBA" id="ARBA00022989"/>
    </source>
</evidence>
<protein>
    <submittedName>
        <fullName evidence="6">DUF1232 domain-containing protein</fullName>
    </submittedName>
</protein>